<dbReference type="AlphaFoldDB" id="A0A9N8DPC8"/>
<gene>
    <name evidence="1" type="ORF">SEMRO_275_G336211.1</name>
</gene>
<dbReference type="Proteomes" id="UP001153069">
    <property type="component" value="Unassembled WGS sequence"/>
</dbReference>
<evidence type="ECO:0000313" key="1">
    <source>
        <dbReference type="EMBL" id="CAB9506673.1"/>
    </source>
</evidence>
<accession>A0A9N8DPC8</accession>
<organism evidence="1 2">
    <name type="scientific">Seminavis robusta</name>
    <dbReference type="NCBI Taxonomy" id="568900"/>
    <lineage>
        <taxon>Eukaryota</taxon>
        <taxon>Sar</taxon>
        <taxon>Stramenopiles</taxon>
        <taxon>Ochrophyta</taxon>
        <taxon>Bacillariophyta</taxon>
        <taxon>Bacillariophyceae</taxon>
        <taxon>Bacillariophycidae</taxon>
        <taxon>Naviculales</taxon>
        <taxon>Naviculaceae</taxon>
        <taxon>Seminavis</taxon>
    </lineage>
</organism>
<dbReference type="EMBL" id="CAICTM010000274">
    <property type="protein sequence ID" value="CAB9506673.1"/>
    <property type="molecule type" value="Genomic_DNA"/>
</dbReference>
<evidence type="ECO:0000313" key="2">
    <source>
        <dbReference type="Proteomes" id="UP001153069"/>
    </source>
</evidence>
<reference evidence="1" key="1">
    <citation type="submission" date="2020-06" db="EMBL/GenBank/DDBJ databases">
        <authorList>
            <consortium name="Plant Systems Biology data submission"/>
        </authorList>
    </citation>
    <scope>NUCLEOTIDE SEQUENCE</scope>
    <source>
        <strain evidence="1">D6</strain>
    </source>
</reference>
<comment type="caution">
    <text evidence="1">The sequence shown here is derived from an EMBL/GenBank/DDBJ whole genome shotgun (WGS) entry which is preliminary data.</text>
</comment>
<sequence>MEEVQIVATEMPADFCRRPLSDLEVQTFATEVRTVPAMEVCPAELLTLEVQVYCHQDARPRGADFSGGAVICRRGAEKFAAEVPTMEVQFFLPPRCTPQVPVGTGRDP</sequence>
<protein>
    <submittedName>
        <fullName evidence="1">Uncharacterized protein</fullName>
    </submittedName>
</protein>
<keyword evidence="2" id="KW-1185">Reference proteome</keyword>
<name>A0A9N8DPC8_9STRA</name>
<proteinExistence type="predicted"/>